<sequence length="30" mass="3374">MDIQTGILHGFIEADTFKQVRNTILKGPET</sequence>
<dbReference type="AlphaFoldDB" id="A0A0E9ULW5"/>
<organism evidence="1">
    <name type="scientific">Anguilla anguilla</name>
    <name type="common">European freshwater eel</name>
    <name type="synonym">Muraena anguilla</name>
    <dbReference type="NCBI Taxonomy" id="7936"/>
    <lineage>
        <taxon>Eukaryota</taxon>
        <taxon>Metazoa</taxon>
        <taxon>Chordata</taxon>
        <taxon>Craniata</taxon>
        <taxon>Vertebrata</taxon>
        <taxon>Euteleostomi</taxon>
        <taxon>Actinopterygii</taxon>
        <taxon>Neopterygii</taxon>
        <taxon>Teleostei</taxon>
        <taxon>Anguilliformes</taxon>
        <taxon>Anguillidae</taxon>
        <taxon>Anguilla</taxon>
    </lineage>
</organism>
<accession>A0A0E9ULW5</accession>
<evidence type="ECO:0000313" key="1">
    <source>
        <dbReference type="EMBL" id="JAH66834.1"/>
    </source>
</evidence>
<protein>
    <submittedName>
        <fullName evidence="1">Uncharacterized protein</fullName>
    </submittedName>
</protein>
<reference evidence="1" key="2">
    <citation type="journal article" date="2015" name="Fish Shellfish Immunol.">
        <title>Early steps in the European eel (Anguilla anguilla)-Vibrio vulnificus interaction in the gills: Role of the RtxA13 toxin.</title>
        <authorList>
            <person name="Callol A."/>
            <person name="Pajuelo D."/>
            <person name="Ebbesson L."/>
            <person name="Teles M."/>
            <person name="MacKenzie S."/>
            <person name="Amaro C."/>
        </authorList>
    </citation>
    <scope>NUCLEOTIDE SEQUENCE</scope>
</reference>
<dbReference type="EMBL" id="GBXM01041743">
    <property type="protein sequence ID" value="JAH66834.1"/>
    <property type="molecule type" value="Transcribed_RNA"/>
</dbReference>
<reference evidence="1" key="1">
    <citation type="submission" date="2014-11" db="EMBL/GenBank/DDBJ databases">
        <authorList>
            <person name="Amaro Gonzalez C."/>
        </authorList>
    </citation>
    <scope>NUCLEOTIDE SEQUENCE</scope>
</reference>
<name>A0A0E9ULW5_ANGAN</name>
<proteinExistence type="predicted"/>